<dbReference type="GO" id="GO:0033281">
    <property type="term" value="C:TAT protein transport complex"/>
    <property type="evidence" value="ECO:0007669"/>
    <property type="project" value="UniProtKB-UniRule"/>
</dbReference>
<dbReference type="Pfam" id="PF02416">
    <property type="entry name" value="TatA_B_E"/>
    <property type="match status" value="1"/>
</dbReference>
<evidence type="ECO:0000256" key="10">
    <source>
        <dbReference type="SAM" id="MobiDB-lite"/>
    </source>
</evidence>
<evidence type="ECO:0000256" key="1">
    <source>
        <dbReference type="ARBA" id="ARBA00004162"/>
    </source>
</evidence>
<organism evidence="11">
    <name type="scientific">uncultured delta proteobacterium</name>
    <dbReference type="NCBI Taxonomy" id="34034"/>
    <lineage>
        <taxon>Bacteria</taxon>
        <taxon>Deltaproteobacteria</taxon>
        <taxon>environmental samples</taxon>
    </lineage>
</organism>
<evidence type="ECO:0000256" key="9">
    <source>
        <dbReference type="HAMAP-Rule" id="MF_00236"/>
    </source>
</evidence>
<keyword evidence="6 9" id="KW-1133">Transmembrane helix</keyword>
<evidence type="ECO:0000256" key="3">
    <source>
        <dbReference type="ARBA" id="ARBA00022475"/>
    </source>
</evidence>
<dbReference type="PANTHER" id="PTHR42982:SF1">
    <property type="entry name" value="SEC-INDEPENDENT PROTEIN TRANSLOCASE PROTEIN TATA"/>
    <property type="match status" value="1"/>
</dbReference>
<evidence type="ECO:0000256" key="4">
    <source>
        <dbReference type="ARBA" id="ARBA00022692"/>
    </source>
</evidence>
<proteinExistence type="inferred from homology"/>
<keyword evidence="7 9" id="KW-0811">Translocation</keyword>
<gene>
    <name evidence="9 11" type="primary">tatA</name>
    <name evidence="11" type="ORF">KL86DPRO_10431</name>
</gene>
<dbReference type="AlphaFoldDB" id="A0A212J095"/>
<comment type="similarity">
    <text evidence="9">Belongs to the TatA/E family.</text>
</comment>
<evidence type="ECO:0000256" key="2">
    <source>
        <dbReference type="ARBA" id="ARBA00022448"/>
    </source>
</evidence>
<feature type="region of interest" description="Disordered" evidence="10">
    <location>
        <begin position="45"/>
        <end position="67"/>
    </location>
</feature>
<feature type="compositionally biased region" description="Basic and acidic residues" evidence="10">
    <location>
        <begin position="57"/>
        <end position="67"/>
    </location>
</feature>
<evidence type="ECO:0000256" key="6">
    <source>
        <dbReference type="ARBA" id="ARBA00022989"/>
    </source>
</evidence>
<evidence type="ECO:0000256" key="8">
    <source>
        <dbReference type="ARBA" id="ARBA00023136"/>
    </source>
</evidence>
<dbReference type="PANTHER" id="PTHR42982">
    <property type="entry name" value="SEC-INDEPENDENT PROTEIN TRANSLOCASE PROTEIN TATA"/>
    <property type="match status" value="1"/>
</dbReference>
<reference evidence="11" key="1">
    <citation type="submission" date="2016-04" db="EMBL/GenBank/DDBJ databases">
        <authorList>
            <person name="Evans L.H."/>
            <person name="Alamgir A."/>
            <person name="Owens N."/>
            <person name="Weber N.D."/>
            <person name="Virtaneva K."/>
            <person name="Barbian K."/>
            <person name="Babar A."/>
            <person name="Rosenke K."/>
        </authorList>
    </citation>
    <scope>NUCLEOTIDE SEQUENCE</scope>
    <source>
        <strain evidence="11">86</strain>
    </source>
</reference>
<dbReference type="Gene3D" id="1.20.5.3310">
    <property type="match status" value="1"/>
</dbReference>
<evidence type="ECO:0000313" key="11">
    <source>
        <dbReference type="EMBL" id="SBV92851.1"/>
    </source>
</evidence>
<dbReference type="NCBIfam" id="TIGR01411">
    <property type="entry name" value="tatAE"/>
    <property type="match status" value="1"/>
</dbReference>
<dbReference type="GO" id="GO:0043953">
    <property type="term" value="P:protein transport by the Tat complex"/>
    <property type="evidence" value="ECO:0007669"/>
    <property type="project" value="UniProtKB-UniRule"/>
</dbReference>
<evidence type="ECO:0000256" key="5">
    <source>
        <dbReference type="ARBA" id="ARBA00022927"/>
    </source>
</evidence>
<comment type="function">
    <text evidence="9">Part of the twin-arginine translocation (Tat) system that transports large folded proteins containing a characteristic twin-arginine motif in their signal peptide across membranes. TatA could form the protein-conducting channel of the Tat system.</text>
</comment>
<dbReference type="GO" id="GO:0008320">
    <property type="term" value="F:protein transmembrane transporter activity"/>
    <property type="evidence" value="ECO:0007669"/>
    <property type="project" value="UniProtKB-UniRule"/>
</dbReference>
<keyword evidence="2 9" id="KW-0813">Transport</keyword>
<keyword evidence="4 9" id="KW-0812">Transmembrane</keyword>
<dbReference type="HAMAP" id="MF_00236">
    <property type="entry name" value="TatA_E"/>
    <property type="match status" value="1"/>
</dbReference>
<comment type="subcellular location">
    <subcellularLocation>
        <location evidence="1 9">Cell membrane</location>
        <topology evidence="1 9">Single-pass membrane protein</topology>
    </subcellularLocation>
</comment>
<name>A0A212J095_9DELT</name>
<dbReference type="EMBL" id="FLUQ01000001">
    <property type="protein sequence ID" value="SBV92851.1"/>
    <property type="molecule type" value="Genomic_DNA"/>
</dbReference>
<comment type="subunit">
    <text evidence="9">Forms a complex with TatC.</text>
</comment>
<accession>A0A212J095</accession>
<dbReference type="InterPro" id="IPR003369">
    <property type="entry name" value="TatA/B/E"/>
</dbReference>
<keyword evidence="5 9" id="KW-0653">Protein transport</keyword>
<feature type="transmembrane region" description="Helical" evidence="9">
    <location>
        <begin position="6"/>
        <end position="22"/>
    </location>
</feature>
<sequence length="67" mass="7609">MGKIGIWQLVVIFGVFVVLFGYKKLPEIGKTLGQGLRNFRRSMNEADEIDITPPAETKAEEKEKNEK</sequence>
<evidence type="ECO:0000256" key="7">
    <source>
        <dbReference type="ARBA" id="ARBA00023010"/>
    </source>
</evidence>
<keyword evidence="3 9" id="KW-1003">Cell membrane</keyword>
<protein>
    <recommendedName>
        <fullName evidence="9">Sec-independent protein translocase protein TatA</fullName>
    </recommendedName>
</protein>
<dbReference type="InterPro" id="IPR006312">
    <property type="entry name" value="TatA/E"/>
</dbReference>
<keyword evidence="8 9" id="KW-0472">Membrane</keyword>